<dbReference type="Gene3D" id="3.40.1550.20">
    <property type="entry name" value="Transcriptional regulator MraZ domain"/>
    <property type="match status" value="1"/>
</dbReference>
<evidence type="ECO:0000256" key="2">
    <source>
        <dbReference type="ARBA" id="ARBA00022490"/>
    </source>
</evidence>
<dbReference type="GO" id="GO:2000143">
    <property type="term" value="P:negative regulation of DNA-templated transcription initiation"/>
    <property type="evidence" value="ECO:0007669"/>
    <property type="project" value="TreeGrafter"/>
</dbReference>
<evidence type="ECO:0000259" key="8">
    <source>
        <dbReference type="PROSITE" id="PS51740"/>
    </source>
</evidence>
<evidence type="ECO:0000256" key="1">
    <source>
        <dbReference type="ARBA" id="ARBA00013860"/>
    </source>
</evidence>
<dbReference type="GO" id="GO:0051301">
    <property type="term" value="P:cell division"/>
    <property type="evidence" value="ECO:0007669"/>
    <property type="project" value="UniProtKB-KW"/>
</dbReference>
<keyword evidence="3" id="KW-0677">Repeat</keyword>
<dbReference type="STRING" id="216942.SLITO_v1c02480"/>
<dbReference type="InterPro" id="IPR037914">
    <property type="entry name" value="SpoVT-AbrB_sf"/>
</dbReference>
<dbReference type="GO" id="GO:0003700">
    <property type="term" value="F:DNA-binding transcription factor activity"/>
    <property type="evidence" value="ECO:0007669"/>
    <property type="project" value="UniProtKB-UniRule"/>
</dbReference>
<keyword evidence="2 7" id="KW-0963">Cytoplasm</keyword>
<dbReference type="Pfam" id="PF02381">
    <property type="entry name" value="MraZ"/>
    <property type="match status" value="2"/>
</dbReference>
<sequence length="143" mass="16216">MLFGSFEHNLDSKLRLTIPSKMRNKLGAVVYVTRSIDGQCLEIRSSDNFQEYYKNLQAQNSLLSSARTVIRSIFSKTDEVQIDNSGRIKLPGNLLEEVGIKKMVQITGAGEWIEVWDKEKFMAYDKEVKNQLVEAAEKLGGVK</sequence>
<dbReference type="OrthoDB" id="9807753at2"/>
<dbReference type="InterPro" id="IPR003444">
    <property type="entry name" value="MraZ"/>
</dbReference>
<dbReference type="GO" id="GO:0005737">
    <property type="term" value="C:cytoplasm"/>
    <property type="evidence" value="ECO:0007669"/>
    <property type="project" value="UniProtKB-UniRule"/>
</dbReference>
<feature type="domain" description="SpoVT-AbrB" evidence="8">
    <location>
        <begin position="5"/>
        <end position="48"/>
    </location>
</feature>
<accession>A0A0K1W156</accession>
<dbReference type="CDD" id="cd16321">
    <property type="entry name" value="MraZ_C"/>
    <property type="match status" value="1"/>
</dbReference>
<dbReference type="GO" id="GO:0009295">
    <property type="term" value="C:nucleoid"/>
    <property type="evidence" value="ECO:0007669"/>
    <property type="project" value="UniProtKB-SubCell"/>
</dbReference>
<dbReference type="KEGG" id="sll:SLITO_v1c02480"/>
<dbReference type="PANTHER" id="PTHR34701">
    <property type="entry name" value="TRANSCRIPTIONAL REGULATOR MRAZ"/>
    <property type="match status" value="1"/>
</dbReference>
<dbReference type="GO" id="GO:0000976">
    <property type="term" value="F:transcription cis-regulatory region binding"/>
    <property type="evidence" value="ECO:0007669"/>
    <property type="project" value="TreeGrafter"/>
</dbReference>
<dbReference type="AlphaFoldDB" id="A0A0K1W156"/>
<comment type="subunit">
    <text evidence="7">Forms oligomers.</text>
</comment>
<dbReference type="EMBL" id="CP012357">
    <property type="protein sequence ID" value="AKX33903.1"/>
    <property type="molecule type" value="Genomic_DNA"/>
</dbReference>
<keyword evidence="4 7" id="KW-0805">Transcription regulation</keyword>
<dbReference type="InterPro" id="IPR035642">
    <property type="entry name" value="MraZ_N"/>
</dbReference>
<dbReference type="PATRIC" id="fig|216942.3.peg.250"/>
<protein>
    <recommendedName>
        <fullName evidence="1 7">Transcriptional regulator MraZ</fullName>
    </recommendedName>
</protein>
<dbReference type="CDD" id="cd16320">
    <property type="entry name" value="MraZ_N"/>
    <property type="match status" value="1"/>
</dbReference>
<evidence type="ECO:0000256" key="4">
    <source>
        <dbReference type="ARBA" id="ARBA00023015"/>
    </source>
</evidence>
<organism evidence="9 10">
    <name type="scientific">Spiroplasma litorale</name>
    <dbReference type="NCBI Taxonomy" id="216942"/>
    <lineage>
        <taxon>Bacteria</taxon>
        <taxon>Bacillati</taxon>
        <taxon>Mycoplasmatota</taxon>
        <taxon>Mollicutes</taxon>
        <taxon>Entomoplasmatales</taxon>
        <taxon>Spiroplasmataceae</taxon>
        <taxon>Spiroplasma</taxon>
    </lineage>
</organism>
<keyword evidence="10" id="KW-1185">Reference proteome</keyword>
<name>A0A0K1W156_9MOLU</name>
<evidence type="ECO:0000313" key="10">
    <source>
        <dbReference type="Proteomes" id="UP000067476"/>
    </source>
</evidence>
<dbReference type="InterPro" id="IPR007159">
    <property type="entry name" value="SpoVT-AbrB_dom"/>
</dbReference>
<keyword evidence="5 7" id="KW-0238">DNA-binding</keyword>
<comment type="similarity">
    <text evidence="7">Belongs to the MraZ family.</text>
</comment>
<evidence type="ECO:0000313" key="9">
    <source>
        <dbReference type="EMBL" id="AKX33903.1"/>
    </source>
</evidence>
<dbReference type="SUPFAM" id="SSF89447">
    <property type="entry name" value="AbrB/MazE/MraZ-like"/>
    <property type="match status" value="1"/>
</dbReference>
<evidence type="ECO:0000256" key="5">
    <source>
        <dbReference type="ARBA" id="ARBA00023125"/>
    </source>
</evidence>
<dbReference type="InterPro" id="IPR020603">
    <property type="entry name" value="MraZ_dom"/>
</dbReference>
<feature type="domain" description="SpoVT-AbrB" evidence="8">
    <location>
        <begin position="77"/>
        <end position="120"/>
    </location>
</feature>
<evidence type="ECO:0000256" key="3">
    <source>
        <dbReference type="ARBA" id="ARBA00022737"/>
    </source>
</evidence>
<dbReference type="Proteomes" id="UP000067476">
    <property type="component" value="Chromosome"/>
</dbReference>
<evidence type="ECO:0000256" key="6">
    <source>
        <dbReference type="ARBA" id="ARBA00023163"/>
    </source>
</evidence>
<keyword evidence="6 7" id="KW-0804">Transcription</keyword>
<gene>
    <name evidence="7 9" type="primary">mraZ</name>
    <name evidence="9" type="ORF">SLITO_v1c02480</name>
</gene>
<dbReference type="HAMAP" id="MF_01008">
    <property type="entry name" value="MraZ"/>
    <property type="match status" value="1"/>
</dbReference>
<comment type="subcellular location">
    <subcellularLocation>
        <location evidence="7">Cytoplasm</location>
        <location evidence="7">Nucleoid</location>
    </subcellularLocation>
</comment>
<proteinExistence type="inferred from homology"/>
<dbReference type="InterPro" id="IPR038619">
    <property type="entry name" value="MraZ_sf"/>
</dbReference>
<keyword evidence="9" id="KW-0131">Cell cycle</keyword>
<dbReference type="PANTHER" id="PTHR34701:SF1">
    <property type="entry name" value="TRANSCRIPTIONAL REGULATOR MRAZ"/>
    <property type="match status" value="1"/>
</dbReference>
<dbReference type="NCBIfam" id="TIGR00242">
    <property type="entry name" value="division/cell wall cluster transcriptional repressor MraZ"/>
    <property type="match status" value="1"/>
</dbReference>
<dbReference type="RefSeq" id="WP_075058002.1">
    <property type="nucleotide sequence ID" value="NZ_CP012357.1"/>
</dbReference>
<keyword evidence="9" id="KW-0132">Cell division</keyword>
<reference evidence="9 10" key="1">
    <citation type="journal article" date="2015" name="Genome Announc.">
        <title>Complete Genome Sequence of Spiroplasma litorale TN-1T (DSM 21781), a Bacterium Isolated from a Green-Eyed Horsefly (Tabanus nigrovittatus).</title>
        <authorList>
            <person name="Lo W.S."/>
            <person name="Lai Y.C."/>
            <person name="Lien Y.W."/>
            <person name="Wang T.H."/>
            <person name="Kuo C.H."/>
        </authorList>
    </citation>
    <scope>NUCLEOTIDE SEQUENCE [LARGE SCALE GENOMIC DNA]</scope>
    <source>
        <strain evidence="9 10">TN-1</strain>
    </source>
</reference>
<dbReference type="InterPro" id="IPR035644">
    <property type="entry name" value="MraZ_C"/>
</dbReference>
<dbReference type="PROSITE" id="PS51740">
    <property type="entry name" value="SPOVT_ABRB"/>
    <property type="match status" value="2"/>
</dbReference>
<evidence type="ECO:0000256" key="7">
    <source>
        <dbReference type="HAMAP-Rule" id="MF_01008"/>
    </source>
</evidence>